<accession>A0A8S3ZMB8</accession>
<evidence type="ECO:0000256" key="1">
    <source>
        <dbReference type="SAM" id="MobiDB-lite"/>
    </source>
</evidence>
<organism evidence="2 3">
    <name type="scientific">Candidula unifasciata</name>
    <dbReference type="NCBI Taxonomy" id="100452"/>
    <lineage>
        <taxon>Eukaryota</taxon>
        <taxon>Metazoa</taxon>
        <taxon>Spiralia</taxon>
        <taxon>Lophotrochozoa</taxon>
        <taxon>Mollusca</taxon>
        <taxon>Gastropoda</taxon>
        <taxon>Heterobranchia</taxon>
        <taxon>Euthyneura</taxon>
        <taxon>Panpulmonata</taxon>
        <taxon>Eupulmonata</taxon>
        <taxon>Stylommatophora</taxon>
        <taxon>Helicina</taxon>
        <taxon>Helicoidea</taxon>
        <taxon>Geomitridae</taxon>
        <taxon>Candidula</taxon>
    </lineage>
</organism>
<comment type="caution">
    <text evidence="2">The sequence shown here is derived from an EMBL/GenBank/DDBJ whole genome shotgun (WGS) entry which is preliminary data.</text>
</comment>
<protein>
    <submittedName>
        <fullName evidence="2">Uncharacterized protein</fullName>
    </submittedName>
</protein>
<reference evidence="2" key="1">
    <citation type="submission" date="2021-04" db="EMBL/GenBank/DDBJ databases">
        <authorList>
            <consortium name="Molecular Ecology Group"/>
        </authorList>
    </citation>
    <scope>NUCLEOTIDE SEQUENCE</scope>
</reference>
<dbReference type="EMBL" id="CAJHNH020002789">
    <property type="protein sequence ID" value="CAG5127781.1"/>
    <property type="molecule type" value="Genomic_DNA"/>
</dbReference>
<feature type="region of interest" description="Disordered" evidence="1">
    <location>
        <begin position="1"/>
        <end position="58"/>
    </location>
</feature>
<sequence length="58" mass="6028">GHLPGGRAHQVAAAEPGGPRRYADGHRRGQGAETHLGKLRESGGRNSPGKQSSRMGQS</sequence>
<feature type="non-terminal residue" evidence="2">
    <location>
        <position position="1"/>
    </location>
</feature>
<feature type="compositionally biased region" description="Polar residues" evidence="1">
    <location>
        <begin position="44"/>
        <end position="58"/>
    </location>
</feature>
<evidence type="ECO:0000313" key="2">
    <source>
        <dbReference type="EMBL" id="CAG5127781.1"/>
    </source>
</evidence>
<dbReference type="AlphaFoldDB" id="A0A8S3ZMB8"/>
<proteinExistence type="predicted"/>
<dbReference type="Proteomes" id="UP000678393">
    <property type="component" value="Unassembled WGS sequence"/>
</dbReference>
<gene>
    <name evidence="2" type="ORF">CUNI_LOCUS13339</name>
</gene>
<name>A0A8S3ZMB8_9EUPU</name>
<evidence type="ECO:0000313" key="3">
    <source>
        <dbReference type="Proteomes" id="UP000678393"/>
    </source>
</evidence>
<keyword evidence="3" id="KW-1185">Reference proteome</keyword>